<sequence>MTPRAVGLRMTPQFCATCSAGWTPSTSTIDNAENDTDETDINNAVEVMNVDKEIDESDYQNSKILQEKQLIEEIHKRFAL</sequence>
<proteinExistence type="predicted"/>
<accession>A0AAW2EL83</accession>
<protein>
    <submittedName>
        <fullName evidence="1">Uncharacterized protein</fullName>
    </submittedName>
</protein>
<name>A0AAW2EL83_9HYME</name>
<dbReference type="AlphaFoldDB" id="A0AAW2EL83"/>
<dbReference type="EMBL" id="JADYXP020000021">
    <property type="protein sequence ID" value="KAL0103735.1"/>
    <property type="molecule type" value="Genomic_DNA"/>
</dbReference>
<evidence type="ECO:0000313" key="2">
    <source>
        <dbReference type="Proteomes" id="UP001430953"/>
    </source>
</evidence>
<organism evidence="1 2">
    <name type="scientific">Cardiocondyla obscurior</name>
    <dbReference type="NCBI Taxonomy" id="286306"/>
    <lineage>
        <taxon>Eukaryota</taxon>
        <taxon>Metazoa</taxon>
        <taxon>Ecdysozoa</taxon>
        <taxon>Arthropoda</taxon>
        <taxon>Hexapoda</taxon>
        <taxon>Insecta</taxon>
        <taxon>Pterygota</taxon>
        <taxon>Neoptera</taxon>
        <taxon>Endopterygota</taxon>
        <taxon>Hymenoptera</taxon>
        <taxon>Apocrita</taxon>
        <taxon>Aculeata</taxon>
        <taxon>Formicoidea</taxon>
        <taxon>Formicidae</taxon>
        <taxon>Myrmicinae</taxon>
        <taxon>Cardiocondyla</taxon>
    </lineage>
</organism>
<keyword evidence="2" id="KW-1185">Reference proteome</keyword>
<comment type="caution">
    <text evidence="1">The sequence shown here is derived from an EMBL/GenBank/DDBJ whole genome shotgun (WGS) entry which is preliminary data.</text>
</comment>
<evidence type="ECO:0000313" key="1">
    <source>
        <dbReference type="EMBL" id="KAL0103735.1"/>
    </source>
</evidence>
<reference evidence="1 2" key="1">
    <citation type="submission" date="2023-03" db="EMBL/GenBank/DDBJ databases">
        <title>High recombination rates correlate with genetic variation in Cardiocondyla obscurior ants.</title>
        <authorList>
            <person name="Errbii M."/>
        </authorList>
    </citation>
    <scope>NUCLEOTIDE SEQUENCE [LARGE SCALE GENOMIC DNA]</scope>
    <source>
        <strain evidence="1">Alpha-2009</strain>
        <tissue evidence="1">Whole body</tissue>
    </source>
</reference>
<dbReference type="Proteomes" id="UP001430953">
    <property type="component" value="Unassembled WGS sequence"/>
</dbReference>
<gene>
    <name evidence="1" type="ORF">PUN28_017775</name>
</gene>